<proteinExistence type="predicted"/>
<gene>
    <name evidence="1" type="ORF">C0Q92_15800</name>
</gene>
<protein>
    <submittedName>
        <fullName evidence="1">Uncharacterized protein</fullName>
    </submittedName>
</protein>
<dbReference type="Proteomes" id="UP000292693">
    <property type="component" value="Unassembled WGS sequence"/>
</dbReference>
<evidence type="ECO:0000313" key="2">
    <source>
        <dbReference type="Proteomes" id="UP000292693"/>
    </source>
</evidence>
<organism evidence="1 2">
    <name type="scientific">Streptomyces albidoflavus</name>
    <dbReference type="NCBI Taxonomy" id="1886"/>
    <lineage>
        <taxon>Bacteria</taxon>
        <taxon>Bacillati</taxon>
        <taxon>Actinomycetota</taxon>
        <taxon>Actinomycetes</taxon>
        <taxon>Kitasatosporales</taxon>
        <taxon>Streptomycetaceae</taxon>
        <taxon>Streptomyces</taxon>
        <taxon>Streptomyces albidoflavus group</taxon>
    </lineage>
</organism>
<dbReference type="AlphaFoldDB" id="A0A8G2E097"/>
<evidence type="ECO:0000313" key="1">
    <source>
        <dbReference type="EMBL" id="RZE22425.1"/>
    </source>
</evidence>
<dbReference type="EMBL" id="PKLL01000018">
    <property type="protein sequence ID" value="RZE22425.1"/>
    <property type="molecule type" value="Genomic_DNA"/>
</dbReference>
<name>A0A8G2E097_9ACTN</name>
<accession>A0A8G2E097</accession>
<reference evidence="1 2" key="1">
    <citation type="submission" date="2017-12" db="EMBL/GenBank/DDBJ databases">
        <title>Population genomics insights into the ecological differentiation and adaptive evolution in streptomycetes.</title>
        <authorList>
            <person name="Li Y."/>
            <person name="Huang Y."/>
        </authorList>
    </citation>
    <scope>NUCLEOTIDE SEQUENCE [LARGE SCALE GENOMIC DNA]</scope>
    <source>
        <strain evidence="1 2">NBRC 100770</strain>
    </source>
</reference>
<sequence>MLPGGHEAAPAVLSRAGVVDEALLLGLTSAATATAALGPAPATPTAATRSGTVSGAVVGRPAAAPLGGPARLGAASVRAFLALGSERGGRRMRGATRRGTAA</sequence>
<comment type="caution">
    <text evidence="1">The sequence shown here is derived from an EMBL/GenBank/DDBJ whole genome shotgun (WGS) entry which is preliminary data.</text>
</comment>